<evidence type="ECO:0000256" key="14">
    <source>
        <dbReference type="ARBA" id="ARBA00023157"/>
    </source>
</evidence>
<comment type="subcellular location">
    <subcellularLocation>
        <location evidence="2">Cytoplasm</location>
        <location evidence="2">Perinuclear region</location>
    </subcellularLocation>
    <subcellularLocation>
        <location evidence="1 20">Golgi apparatus membrane</location>
        <topology evidence="1 20">Single-pass type II membrane protein</topology>
    </subcellularLocation>
</comment>
<dbReference type="EMBL" id="GBRD01008548">
    <property type="protein sequence ID" value="JAG57273.1"/>
    <property type="molecule type" value="Transcribed_RNA"/>
</dbReference>
<dbReference type="GO" id="GO:0000139">
    <property type="term" value="C:Golgi membrane"/>
    <property type="evidence" value="ECO:0007669"/>
    <property type="project" value="UniProtKB-SubCell"/>
</dbReference>
<dbReference type="SUPFAM" id="SSF53448">
    <property type="entry name" value="Nucleotide-diphospho-sugar transferases"/>
    <property type="match status" value="1"/>
</dbReference>
<keyword evidence="21" id="KW-0175">Coiled coil</keyword>
<evidence type="ECO:0000256" key="4">
    <source>
        <dbReference type="ARBA" id="ARBA00006492"/>
    </source>
</evidence>
<evidence type="ECO:0000256" key="19">
    <source>
        <dbReference type="ARBA" id="ARBA00049421"/>
    </source>
</evidence>
<feature type="coiled-coil region" evidence="21">
    <location>
        <begin position="69"/>
        <end position="105"/>
    </location>
</feature>
<keyword evidence="9 20" id="KW-0479">Metal-binding</keyword>
<keyword evidence="12 20" id="KW-0333">Golgi apparatus</keyword>
<evidence type="ECO:0000313" key="22">
    <source>
        <dbReference type="EMBL" id="JAG01769.1"/>
    </source>
</evidence>
<comment type="similarity">
    <text evidence="4 20">Belongs to the glycosyltransferase 13 family.</text>
</comment>
<feature type="transmembrane region" description="Helical" evidence="20">
    <location>
        <begin position="12"/>
        <end position="33"/>
    </location>
</feature>
<evidence type="ECO:0000313" key="26">
    <source>
        <dbReference type="EMBL" id="JAG57273.1"/>
    </source>
</evidence>
<dbReference type="EMBL" id="GBRD01003589">
    <property type="protein sequence ID" value="JAG62232.1"/>
    <property type="molecule type" value="Transcribed_RNA"/>
</dbReference>
<keyword evidence="10 20" id="KW-0735">Signal-anchor</keyword>
<evidence type="ECO:0000256" key="1">
    <source>
        <dbReference type="ARBA" id="ARBA00004323"/>
    </source>
</evidence>
<evidence type="ECO:0000256" key="11">
    <source>
        <dbReference type="ARBA" id="ARBA00022989"/>
    </source>
</evidence>
<reference evidence="26" key="3">
    <citation type="submission" date="2014-09" db="EMBL/GenBank/DDBJ databases">
        <authorList>
            <person name="Magalhaes I.L.F."/>
            <person name="Oliveira U."/>
            <person name="Santos F.R."/>
            <person name="Vidigal T.H.D.A."/>
            <person name="Brescovit A.D."/>
            <person name="Santos A.J."/>
        </authorList>
    </citation>
    <scope>NUCLEOTIDE SEQUENCE</scope>
</reference>
<name>A0A0A9X981_LYGHE</name>
<comment type="catalytic activity">
    <reaction evidence="19 20">
        <text>N(4)-(alpha-D-Man-(1-&gt;3)-[alpha-D-Man-(1-&gt;3)-[alpha-D-Man-(1-&gt;6)]-alpha-D-Man-(1-&gt;6)]-beta-D-Man-(1-&gt;4)-beta-D-GlcNAc-(1-&gt;4)-beta-D-GlcNAc)-L-asparaginyl-[protein] (N-glucan mannose isomer 5A1,2) + UDP-N-acetyl-alpha-D-glucosamine = N(4)-{beta-D-GlcNAc-(1-&gt;2)-alpha-D-Man-(1-&gt;3)-[alpha-D-Man-(1-&gt;3)-[alpha-D-Man-(1-&gt;6)]-alpha-D-Man-(1-&gt;6)]-beta-D-Man-(1-&gt;4)-beta-D-GlcNAc-(1-&gt;4)-beta-D-GlcNAc}-L-asparaginyl-[protein] + UDP + H(+)</text>
        <dbReference type="Rhea" id="RHEA:11456"/>
        <dbReference type="Rhea" id="RHEA-COMP:14367"/>
        <dbReference type="Rhea" id="RHEA-COMP:14368"/>
        <dbReference type="ChEBI" id="CHEBI:15378"/>
        <dbReference type="ChEBI" id="CHEBI:57705"/>
        <dbReference type="ChEBI" id="CHEBI:58223"/>
        <dbReference type="ChEBI" id="CHEBI:59087"/>
        <dbReference type="ChEBI" id="CHEBI:60625"/>
        <dbReference type="EC" id="2.4.1.101"/>
    </reaction>
</comment>
<evidence type="ECO:0000313" key="25">
    <source>
        <dbReference type="EMBL" id="JAG13626.1"/>
    </source>
</evidence>
<evidence type="ECO:0000256" key="9">
    <source>
        <dbReference type="ARBA" id="ARBA00022723"/>
    </source>
</evidence>
<evidence type="ECO:0000256" key="5">
    <source>
        <dbReference type="ARBA" id="ARBA00022490"/>
    </source>
</evidence>
<evidence type="ECO:0000256" key="17">
    <source>
        <dbReference type="ARBA" id="ARBA00038949"/>
    </source>
</evidence>
<evidence type="ECO:0000313" key="23">
    <source>
        <dbReference type="EMBL" id="JAG01773.1"/>
    </source>
</evidence>
<dbReference type="EMBL" id="GBHO01029979">
    <property type="protein sequence ID" value="JAG13625.1"/>
    <property type="molecule type" value="Transcribed_RNA"/>
</dbReference>
<keyword evidence="8 20" id="KW-0812">Transmembrane</keyword>
<keyword evidence="11 20" id="KW-1133">Transmembrane helix</keyword>
<evidence type="ECO:0000256" key="6">
    <source>
        <dbReference type="ARBA" id="ARBA00022676"/>
    </source>
</evidence>
<reference evidence="24" key="2">
    <citation type="submission" date="2014-07" db="EMBL/GenBank/DDBJ databases">
        <authorList>
            <person name="Hull J."/>
        </authorList>
    </citation>
    <scope>NUCLEOTIDE SEQUENCE</scope>
</reference>
<evidence type="ECO:0000256" key="3">
    <source>
        <dbReference type="ARBA" id="ARBA00004922"/>
    </source>
</evidence>
<dbReference type="EMBL" id="GBHO01029978">
    <property type="protein sequence ID" value="JAG13626.1"/>
    <property type="molecule type" value="Transcribed_RNA"/>
</dbReference>
<dbReference type="EMBL" id="GBHO01041835">
    <property type="protein sequence ID" value="JAG01769.1"/>
    <property type="molecule type" value="Transcribed_RNA"/>
</dbReference>
<comment type="function">
    <text evidence="16 20">Initiates complex N-linked carbohydrate formation. Essential for the conversion of high-mannose to hybrid and complex N-glycans.</text>
</comment>
<dbReference type="PANTHER" id="PTHR10468">
    <property type="entry name" value="PROTEIN O-LINKED-MANNOSE BETA-1,2-N-ACETYLGLUCOSAMINYLTRANSFERASE 1/ALPHA-1,3-MANNOSYL-GLYCOPROTEIN 2-BETA-N-ACETYLGLUCOSAMINYLTRANSFERASE"/>
    <property type="match status" value="1"/>
</dbReference>
<dbReference type="InterPro" id="IPR029044">
    <property type="entry name" value="Nucleotide-diphossugar_trans"/>
</dbReference>
<keyword evidence="15 20" id="KW-0464">Manganese</keyword>
<comment type="cofactor">
    <cofactor evidence="20">
        <name>Mn(2+)</name>
        <dbReference type="ChEBI" id="CHEBI:29035"/>
    </cofactor>
    <text evidence="20">The cofactor is mostly bound to the substrate.</text>
</comment>
<dbReference type="EMBL" id="GBHO01041831">
    <property type="protein sequence ID" value="JAG01773.1"/>
    <property type="molecule type" value="Transcribed_RNA"/>
</dbReference>
<dbReference type="GO" id="GO:0030145">
    <property type="term" value="F:manganese ion binding"/>
    <property type="evidence" value="ECO:0007669"/>
    <property type="project" value="UniProtKB-UniRule"/>
</dbReference>
<dbReference type="Pfam" id="PF03071">
    <property type="entry name" value="GNT-I"/>
    <property type="match status" value="1"/>
</dbReference>
<evidence type="ECO:0000256" key="10">
    <source>
        <dbReference type="ARBA" id="ARBA00022968"/>
    </source>
</evidence>
<dbReference type="PANTHER" id="PTHR10468:SF0">
    <property type="entry name" value="ALPHA-1,3-MANNOSYL-GLYCOPROTEIN 2-BETA-N-ACETYLGLUCOSAMINYLTRANSFERASE"/>
    <property type="match status" value="1"/>
</dbReference>
<evidence type="ECO:0000256" key="12">
    <source>
        <dbReference type="ARBA" id="ARBA00023034"/>
    </source>
</evidence>
<evidence type="ECO:0000256" key="20">
    <source>
        <dbReference type="RuleBase" id="RU368119"/>
    </source>
</evidence>
<evidence type="ECO:0000256" key="15">
    <source>
        <dbReference type="ARBA" id="ARBA00023211"/>
    </source>
</evidence>
<dbReference type="AlphaFoldDB" id="A0A0A9X981"/>
<keyword evidence="13 20" id="KW-0472">Membrane</keyword>
<dbReference type="CDD" id="cd02514">
    <property type="entry name" value="GT13_GLCNAC-TI"/>
    <property type="match status" value="1"/>
</dbReference>
<evidence type="ECO:0000256" key="2">
    <source>
        <dbReference type="ARBA" id="ARBA00004556"/>
    </source>
</evidence>
<evidence type="ECO:0000256" key="21">
    <source>
        <dbReference type="SAM" id="Coils"/>
    </source>
</evidence>
<dbReference type="GO" id="GO:0003827">
    <property type="term" value="F:alpha-1,3-mannosylglycoprotein 2-beta-N-acetylglucosaminyltransferase activity"/>
    <property type="evidence" value="ECO:0007669"/>
    <property type="project" value="UniProtKB-UniRule"/>
</dbReference>
<evidence type="ECO:0000256" key="8">
    <source>
        <dbReference type="ARBA" id="ARBA00022692"/>
    </source>
</evidence>
<keyword evidence="5" id="KW-0963">Cytoplasm</keyword>
<gene>
    <name evidence="24" type="primary">Mgat1_10</name>
    <name evidence="27" type="synonym">Mgat1_0</name>
    <name evidence="22" type="synonym">Mgat1_1</name>
    <name evidence="25" type="synonym">Mgat1_11</name>
    <name evidence="23" type="synonym">Mgat1_13</name>
    <name evidence="23" type="ORF">CM83_66678</name>
    <name evidence="22" type="ORF">CM83_66685</name>
    <name evidence="24" type="ORF">CM83_66698</name>
    <name evidence="25" type="ORF">CM83_66702</name>
    <name evidence="27" type="ORF">g.69527</name>
</gene>
<dbReference type="InterPro" id="IPR004139">
    <property type="entry name" value="Glyco_trans_13"/>
</dbReference>
<dbReference type="FunFam" id="3.90.550.10:FF:000055">
    <property type="entry name" value="Alpha-1,3-mannosyl-glycoprotein 2-beta-N-acetylglucosaminyltransferase"/>
    <property type="match status" value="1"/>
</dbReference>
<dbReference type="Gene3D" id="3.90.550.10">
    <property type="entry name" value="Spore Coat Polysaccharide Biosynthesis Protein SpsA, Chain A"/>
    <property type="match status" value="1"/>
</dbReference>
<dbReference type="UniPathway" id="UPA00378"/>
<keyword evidence="14" id="KW-1015">Disulfide bond</keyword>
<keyword evidence="6 20" id="KW-0328">Glycosyltransferase</keyword>
<dbReference type="EMBL" id="GDHC01018788">
    <property type="protein sequence ID" value="JAP99840.1"/>
    <property type="molecule type" value="Transcribed_RNA"/>
</dbReference>
<accession>A0A0A9X981</accession>
<organism evidence="24">
    <name type="scientific">Lygus hesperus</name>
    <name type="common">Western plant bug</name>
    <dbReference type="NCBI Taxonomy" id="30085"/>
    <lineage>
        <taxon>Eukaryota</taxon>
        <taxon>Metazoa</taxon>
        <taxon>Ecdysozoa</taxon>
        <taxon>Arthropoda</taxon>
        <taxon>Hexapoda</taxon>
        <taxon>Insecta</taxon>
        <taxon>Pterygota</taxon>
        <taxon>Neoptera</taxon>
        <taxon>Paraneoptera</taxon>
        <taxon>Hemiptera</taxon>
        <taxon>Heteroptera</taxon>
        <taxon>Panheteroptera</taxon>
        <taxon>Cimicomorpha</taxon>
        <taxon>Miridae</taxon>
        <taxon>Mirini</taxon>
        <taxon>Lygus</taxon>
    </lineage>
</organism>
<dbReference type="InterPro" id="IPR052261">
    <property type="entry name" value="Glycosyltransferase_13"/>
</dbReference>
<comment type="pathway">
    <text evidence="3 20">Protein modification; protein glycosylation.</text>
</comment>
<reference evidence="27" key="4">
    <citation type="journal article" date="2016" name="Gigascience">
        <title>De novo construction of an expanded transcriptome assembly for the western tarnished plant bug, Lygus hesperus.</title>
        <authorList>
            <person name="Tassone E.E."/>
            <person name="Geib S.M."/>
            <person name="Hall B."/>
            <person name="Fabrick J.A."/>
            <person name="Brent C.S."/>
            <person name="Hull J.J."/>
        </authorList>
    </citation>
    <scope>NUCLEOTIDE SEQUENCE</scope>
</reference>
<evidence type="ECO:0000313" key="27">
    <source>
        <dbReference type="EMBL" id="JAP99840.1"/>
    </source>
</evidence>
<dbReference type="FunFam" id="3.10.180.20:FF:000001">
    <property type="entry name" value="alpha-1,3-mannosyl-glycoprotein 2-beta-N-acetylglucosaminyltransferase"/>
    <property type="match status" value="1"/>
</dbReference>
<evidence type="ECO:0000256" key="18">
    <source>
        <dbReference type="ARBA" id="ARBA00041712"/>
    </source>
</evidence>
<sequence>MCRCDGSEMRRNHLAAILVVSVFTWVVIIYMILYDRPHHSSVISPEAGYNLGKLEAQIKEEYKANAQLLSDVQKVLESQKENNRVLAEEKAVQDEEERKEDERRLQAASGPEVIAVLVFSCSRVTVTRCLDQLIKYRPNPERFPIIVSQDCQHQATSDAIDAYSEQVYHIKQPDQSEIYVPPKEKKFRGYFKIARHYGWALNQTFFVYNFSTAIIIEDDLDVSPDIFSYFLSTLPLLRQDPTLWCVSAWNDNGKYDLIDVDSPELLHRTDFFPGLGWMLTKDVWRELSVKWPASYWDDWIRQPEQRKHRACIRPEVSRTRTFGKIGVSNGLFYEKHLKYIHLNDRFVDFKTKNLSYLLKDNYDAAFVKTVYESPIVTHQELRSGNIVTEGPVRIPYNSKTKYKLTAKSLGLMDDFRSGVPRTGYRGVVSIFYKGRRVYLAPMPRWRGYDISWS</sequence>
<evidence type="ECO:0000256" key="7">
    <source>
        <dbReference type="ARBA" id="ARBA00022679"/>
    </source>
</evidence>
<evidence type="ECO:0000313" key="24">
    <source>
        <dbReference type="EMBL" id="JAG13625.1"/>
    </source>
</evidence>
<reference evidence="24" key="1">
    <citation type="journal article" date="2014" name="PLoS ONE">
        <title>Transcriptome-Based Identification of ABC Transporters in the Western Tarnished Plant Bug Lygus hesperus.</title>
        <authorList>
            <person name="Hull J.J."/>
            <person name="Chaney K."/>
            <person name="Geib S.M."/>
            <person name="Fabrick J.A."/>
            <person name="Brent C.S."/>
            <person name="Walsh D."/>
            <person name="Lavine L.C."/>
        </authorList>
    </citation>
    <scope>NUCLEOTIDE SEQUENCE</scope>
</reference>
<dbReference type="EC" id="2.4.1.101" evidence="17 20"/>
<evidence type="ECO:0000256" key="16">
    <source>
        <dbReference type="ARBA" id="ARBA00037706"/>
    </source>
</evidence>
<dbReference type="GO" id="GO:0048471">
    <property type="term" value="C:perinuclear region of cytoplasm"/>
    <property type="evidence" value="ECO:0007669"/>
    <property type="project" value="UniProtKB-SubCell"/>
</dbReference>
<protein>
    <recommendedName>
        <fullName evidence="17 20">Alpha-1,3-mannosyl-glycoprotein 2-beta-N-acetylglucosaminyltransferase</fullName>
        <shortName evidence="20">GNT-I</shortName>
        <shortName evidence="20">GlcNAc-T I</shortName>
        <ecNumber evidence="17 20">2.4.1.101</ecNumber>
    </recommendedName>
    <alternativeName>
        <fullName evidence="18 20">N-glycosyl-oligosaccharide-glycoprotein N-acetylglucosaminyltransferase I</fullName>
    </alternativeName>
</protein>
<dbReference type="Gene3D" id="3.10.180.20">
    <property type="entry name" value="N-Acetylglucosaminyltransferase I, Domain 2"/>
    <property type="match status" value="1"/>
</dbReference>
<keyword evidence="7 24" id="KW-0808">Transferase</keyword>
<dbReference type="GO" id="GO:0006487">
    <property type="term" value="P:protein N-linked glycosylation"/>
    <property type="evidence" value="ECO:0007669"/>
    <property type="project" value="TreeGrafter"/>
</dbReference>
<evidence type="ECO:0000256" key="13">
    <source>
        <dbReference type="ARBA" id="ARBA00023136"/>
    </source>
</evidence>
<proteinExistence type="inferred from homology"/>